<accession>A0ACC1BUJ3</accession>
<evidence type="ECO:0000313" key="2">
    <source>
        <dbReference type="Proteomes" id="UP001164250"/>
    </source>
</evidence>
<dbReference type="EMBL" id="CM047899">
    <property type="protein sequence ID" value="KAJ0102612.1"/>
    <property type="molecule type" value="Genomic_DNA"/>
</dbReference>
<protein>
    <submittedName>
        <fullName evidence="1">Uncharacterized protein</fullName>
    </submittedName>
</protein>
<gene>
    <name evidence="1" type="ORF">Patl1_06661</name>
</gene>
<name>A0ACC1BUJ3_9ROSI</name>
<proteinExistence type="predicted"/>
<organism evidence="1 2">
    <name type="scientific">Pistacia atlantica</name>
    <dbReference type="NCBI Taxonomy" id="434234"/>
    <lineage>
        <taxon>Eukaryota</taxon>
        <taxon>Viridiplantae</taxon>
        <taxon>Streptophyta</taxon>
        <taxon>Embryophyta</taxon>
        <taxon>Tracheophyta</taxon>
        <taxon>Spermatophyta</taxon>
        <taxon>Magnoliopsida</taxon>
        <taxon>eudicotyledons</taxon>
        <taxon>Gunneridae</taxon>
        <taxon>Pentapetalae</taxon>
        <taxon>rosids</taxon>
        <taxon>malvids</taxon>
        <taxon>Sapindales</taxon>
        <taxon>Anacardiaceae</taxon>
        <taxon>Pistacia</taxon>
    </lineage>
</organism>
<keyword evidence="2" id="KW-1185">Reference proteome</keyword>
<reference evidence="2" key="1">
    <citation type="journal article" date="2023" name="G3 (Bethesda)">
        <title>Genome assembly and association tests identify interacting loci associated with vigor, precocity, and sex in interspecific pistachio rootstocks.</title>
        <authorList>
            <person name="Palmer W."/>
            <person name="Jacygrad E."/>
            <person name="Sagayaradj S."/>
            <person name="Cavanaugh K."/>
            <person name="Han R."/>
            <person name="Bertier L."/>
            <person name="Beede B."/>
            <person name="Kafkas S."/>
            <person name="Golino D."/>
            <person name="Preece J."/>
            <person name="Michelmore R."/>
        </authorList>
    </citation>
    <scope>NUCLEOTIDE SEQUENCE [LARGE SCALE GENOMIC DNA]</scope>
</reference>
<evidence type="ECO:0000313" key="1">
    <source>
        <dbReference type="EMBL" id="KAJ0102612.1"/>
    </source>
</evidence>
<dbReference type="Proteomes" id="UP001164250">
    <property type="component" value="Chromosome 3"/>
</dbReference>
<sequence length="67" mass="7244">MQKSHFTGLVGINTNISYRNVSSLAEGPEAVPVNIPELPNLKHFEITTGLADVDCLLPCAAFLKAYN</sequence>
<comment type="caution">
    <text evidence="1">The sequence shown here is derived from an EMBL/GenBank/DDBJ whole genome shotgun (WGS) entry which is preliminary data.</text>
</comment>